<organism evidence="3">
    <name type="scientific">Enterobius vermicularis</name>
    <name type="common">Human pinworm</name>
    <dbReference type="NCBI Taxonomy" id="51028"/>
    <lineage>
        <taxon>Eukaryota</taxon>
        <taxon>Metazoa</taxon>
        <taxon>Ecdysozoa</taxon>
        <taxon>Nematoda</taxon>
        <taxon>Chromadorea</taxon>
        <taxon>Rhabditida</taxon>
        <taxon>Spirurina</taxon>
        <taxon>Oxyuridomorpha</taxon>
        <taxon>Oxyuroidea</taxon>
        <taxon>Oxyuridae</taxon>
        <taxon>Enterobius</taxon>
    </lineage>
</organism>
<reference evidence="3" key="1">
    <citation type="submission" date="2017-02" db="UniProtKB">
        <authorList>
            <consortium name="WormBaseParasite"/>
        </authorList>
    </citation>
    <scope>IDENTIFICATION</scope>
</reference>
<name>A0A0N4V6Q6_ENTVE</name>
<sequence>MRFMAEGQKRRLDASELYRLRKKVKKLEQVCSEYASRQAVATREVACQTTPETRDVRLETTQQRKILRVYRIPGKLVVRKEALEFSSPV</sequence>
<dbReference type="Proteomes" id="UP000274131">
    <property type="component" value="Unassembled WGS sequence"/>
</dbReference>
<evidence type="ECO:0000313" key="1">
    <source>
        <dbReference type="EMBL" id="VDD90810.1"/>
    </source>
</evidence>
<dbReference type="WBParaSite" id="EVEC_0000595001-mRNA-1">
    <property type="protein sequence ID" value="EVEC_0000595001-mRNA-1"/>
    <property type="gene ID" value="EVEC_0000595001"/>
</dbReference>
<accession>A0A0N4V6Q6</accession>
<reference evidence="1 2" key="2">
    <citation type="submission" date="2018-10" db="EMBL/GenBank/DDBJ databases">
        <authorList>
            <consortium name="Pathogen Informatics"/>
        </authorList>
    </citation>
    <scope>NUCLEOTIDE SEQUENCE [LARGE SCALE GENOMIC DNA]</scope>
</reference>
<gene>
    <name evidence="1" type="ORF">EVEC_LOCUS5561</name>
</gene>
<evidence type="ECO:0000313" key="2">
    <source>
        <dbReference type="Proteomes" id="UP000274131"/>
    </source>
</evidence>
<protein>
    <submittedName>
        <fullName evidence="3">CUPID domain-containing protein</fullName>
    </submittedName>
</protein>
<dbReference type="AlphaFoldDB" id="A0A0N4V6Q6"/>
<evidence type="ECO:0000313" key="3">
    <source>
        <dbReference type="WBParaSite" id="EVEC_0000595001-mRNA-1"/>
    </source>
</evidence>
<keyword evidence="2" id="KW-1185">Reference proteome</keyword>
<dbReference type="EMBL" id="UXUI01008202">
    <property type="protein sequence ID" value="VDD90810.1"/>
    <property type="molecule type" value="Genomic_DNA"/>
</dbReference>
<proteinExistence type="predicted"/>